<protein>
    <submittedName>
        <fullName evidence="2">Uncharacterized protein</fullName>
    </submittedName>
</protein>
<dbReference type="AlphaFoldDB" id="A0A0E9SN34"/>
<sequence length="45" mass="5255">MVSLCSFWSRGLTFYIFLYPIPSWFVLAIARVLFSAILGNRQKIE</sequence>
<feature type="transmembrane region" description="Helical" evidence="1">
    <location>
        <begin position="12"/>
        <end position="34"/>
    </location>
</feature>
<evidence type="ECO:0000256" key="1">
    <source>
        <dbReference type="SAM" id="Phobius"/>
    </source>
</evidence>
<accession>A0A0E9SN34</accession>
<dbReference type="EMBL" id="GBXM01065828">
    <property type="protein sequence ID" value="JAH42749.1"/>
    <property type="molecule type" value="Transcribed_RNA"/>
</dbReference>
<evidence type="ECO:0000313" key="2">
    <source>
        <dbReference type="EMBL" id="JAH42749.1"/>
    </source>
</evidence>
<name>A0A0E9SN34_ANGAN</name>
<organism evidence="2">
    <name type="scientific">Anguilla anguilla</name>
    <name type="common">European freshwater eel</name>
    <name type="synonym">Muraena anguilla</name>
    <dbReference type="NCBI Taxonomy" id="7936"/>
    <lineage>
        <taxon>Eukaryota</taxon>
        <taxon>Metazoa</taxon>
        <taxon>Chordata</taxon>
        <taxon>Craniata</taxon>
        <taxon>Vertebrata</taxon>
        <taxon>Euteleostomi</taxon>
        <taxon>Actinopterygii</taxon>
        <taxon>Neopterygii</taxon>
        <taxon>Teleostei</taxon>
        <taxon>Anguilliformes</taxon>
        <taxon>Anguillidae</taxon>
        <taxon>Anguilla</taxon>
    </lineage>
</organism>
<keyword evidence="1" id="KW-0472">Membrane</keyword>
<keyword evidence="1" id="KW-1133">Transmembrane helix</keyword>
<keyword evidence="1" id="KW-0812">Transmembrane</keyword>
<reference evidence="2" key="2">
    <citation type="journal article" date="2015" name="Fish Shellfish Immunol.">
        <title>Early steps in the European eel (Anguilla anguilla)-Vibrio vulnificus interaction in the gills: Role of the RtxA13 toxin.</title>
        <authorList>
            <person name="Callol A."/>
            <person name="Pajuelo D."/>
            <person name="Ebbesson L."/>
            <person name="Teles M."/>
            <person name="MacKenzie S."/>
            <person name="Amaro C."/>
        </authorList>
    </citation>
    <scope>NUCLEOTIDE SEQUENCE</scope>
</reference>
<reference evidence="2" key="1">
    <citation type="submission" date="2014-11" db="EMBL/GenBank/DDBJ databases">
        <authorList>
            <person name="Amaro Gonzalez C."/>
        </authorList>
    </citation>
    <scope>NUCLEOTIDE SEQUENCE</scope>
</reference>
<proteinExistence type="predicted"/>